<evidence type="ECO:0000313" key="8">
    <source>
        <dbReference type="Proteomes" id="UP000255163"/>
    </source>
</evidence>
<protein>
    <submittedName>
        <fullName evidence="3">Uncharacterized protein</fullName>
    </submittedName>
</protein>
<proteinExistence type="predicted"/>
<dbReference type="EMBL" id="JAELXN010000086">
    <property type="protein sequence ID" value="MBJ6598098.1"/>
    <property type="molecule type" value="Genomic_DNA"/>
</dbReference>
<sequence>MRESLFFVSVVIASVTFIFIWIMLVGPMKGEEKTYVQDSTTFAIAVMVLLFIAFIAVTTTVLFL</sequence>
<evidence type="ECO:0000313" key="7">
    <source>
        <dbReference type="Proteomes" id="UP000017391"/>
    </source>
</evidence>
<evidence type="ECO:0000313" key="5">
    <source>
        <dbReference type="EMBL" id="QYD28787.1"/>
    </source>
</evidence>
<evidence type="ECO:0000313" key="6">
    <source>
        <dbReference type="EMBL" id="STD20042.1"/>
    </source>
</evidence>
<keyword evidence="1" id="KW-0812">Transmembrane</keyword>
<feature type="transmembrane region" description="Helical" evidence="1">
    <location>
        <begin position="6"/>
        <end position="28"/>
    </location>
</feature>
<dbReference type="Proteomes" id="UP000017391">
    <property type="component" value="Unassembled WGS sequence"/>
</dbReference>
<dbReference type="EMBL" id="JABXRP010000001">
    <property type="protein sequence ID" value="MBA8077889.1"/>
    <property type="molecule type" value="Genomic_DNA"/>
</dbReference>
<reference evidence="6 8" key="3">
    <citation type="submission" date="2018-06" db="EMBL/GenBank/DDBJ databases">
        <authorList>
            <consortium name="Pathogen Informatics"/>
            <person name="Doyle S."/>
        </authorList>
    </citation>
    <scope>NUCLEOTIDE SEQUENCE [LARGE SCALE GENOMIC DNA]</scope>
    <source>
        <strain evidence="6 8">NCTC12123</strain>
    </source>
</reference>
<keyword evidence="1" id="KW-0472">Membrane</keyword>
<name>A0A0A0ZGS5_ENTAS</name>
<evidence type="ECO:0000256" key="1">
    <source>
        <dbReference type="SAM" id="Phobius"/>
    </source>
</evidence>
<dbReference type="Proteomes" id="UP000641429">
    <property type="component" value="Unassembled WGS sequence"/>
</dbReference>
<dbReference type="Proteomes" id="UP000826990">
    <property type="component" value="Chromosome"/>
</dbReference>
<organism evidence="3 9">
    <name type="scientific">Enterobacter asburiae</name>
    <dbReference type="NCBI Taxonomy" id="61645"/>
    <lineage>
        <taxon>Bacteria</taxon>
        <taxon>Pseudomonadati</taxon>
        <taxon>Pseudomonadota</taxon>
        <taxon>Gammaproteobacteria</taxon>
        <taxon>Enterobacterales</taxon>
        <taxon>Enterobacteriaceae</taxon>
        <taxon>Enterobacter</taxon>
        <taxon>Enterobacter cloacae complex</taxon>
    </lineage>
</organism>
<keyword evidence="1" id="KW-1133">Transmembrane helix</keyword>
<dbReference type="EMBL" id="UFYI01000007">
    <property type="protein sequence ID" value="STD20042.1"/>
    <property type="molecule type" value="Genomic_DNA"/>
</dbReference>
<dbReference type="EMBL" id="CP080107">
    <property type="protein sequence ID" value="QYD28787.1"/>
    <property type="molecule type" value="Genomic_DNA"/>
</dbReference>
<reference evidence="2" key="1">
    <citation type="submission" date="2013-09" db="EMBL/GenBank/DDBJ databases">
        <title>The Genome Sequence of Enterobacter cloacae BWH 31.</title>
        <authorList>
            <consortium name="The Broad Institute Genomics Platform"/>
            <consortium name="The Broad Institute Genome Sequencing Center for Infectious Disease"/>
            <person name="Murphy C."/>
            <person name="Cosimi L."/>
            <person name="Cerqueira G."/>
            <person name="Feldgarden M."/>
            <person name="Earl A.M."/>
            <person name="Hung D."/>
            <person name="Onderdonk A.B."/>
            <person name="Kirby J.E."/>
            <person name="Ferraro M.J."/>
            <person name="Hopper D."/>
            <person name="Dekker J.P."/>
            <person name="O'Brien T."/>
            <person name="Huang S."/>
            <person name="Quan V."/>
            <person name="Ernst C."/>
            <person name="Delaney M."/>
            <person name="DuBois A."/>
            <person name="Kim D.S."/>
            <person name="Young S."/>
            <person name="Zeng Q."/>
            <person name="Gargeya S."/>
            <person name="Abouelleil A."/>
            <person name="Alvarado L."/>
            <person name="Chapman S.B."/>
            <person name="Gainer-Dewar J."/>
            <person name="Goldberg J."/>
            <person name="Griggs A."/>
            <person name="Gujja S."/>
            <person name="Hansen M."/>
            <person name="Howarth C."/>
            <person name="Imamovic A."/>
            <person name="Larimer J."/>
            <person name="Pearson M."/>
            <person name="Poon T.W."/>
            <person name="Priest M."/>
            <person name="Roberts A."/>
            <person name="Saif S."/>
            <person name="Shea T.D."/>
            <person name="Sykes S.N."/>
            <person name="Wortman J.R."/>
            <person name="Nusbaum C."/>
            <person name="Birren B.W."/>
        </authorList>
    </citation>
    <scope>NUCLEOTIDE SEQUENCE</scope>
    <source>
        <strain evidence="2">BWH 31</strain>
    </source>
</reference>
<gene>
    <name evidence="3" type="ORF">HV056_15275</name>
    <name evidence="4" type="ORF">JGT27_20625</name>
    <name evidence="5" type="ORF">KZX48_10585</name>
    <name evidence="2" type="ORF">L402_03541</name>
    <name evidence="6" type="ORF">NCTC12123_01682</name>
</gene>
<reference evidence="4" key="5">
    <citation type="submission" date="2020-12" db="EMBL/GenBank/DDBJ databases">
        <title>Molecular epidemiology of VIM- metallo-b-lactamase-producing Enterobacter cloacae complex isolated in France between 2015 and 2018.</title>
        <authorList>
            <person name="Emeraud C."/>
            <person name="Petit C."/>
            <person name="Bonnin R."/>
            <person name="Naas T."/>
            <person name="Dortet L."/>
        </authorList>
    </citation>
    <scope>NUCLEOTIDE SEQUENCE</scope>
    <source>
        <strain evidence="4">170C2</strain>
    </source>
</reference>
<feature type="transmembrane region" description="Helical" evidence="1">
    <location>
        <begin position="40"/>
        <end position="63"/>
    </location>
</feature>
<reference evidence="5" key="6">
    <citation type="submission" date="2021-07" db="EMBL/GenBank/DDBJ databases">
        <title>Characterization of Emerging Pathogens Carrying KPC-2 Gene in IncP-6 Plasmids Isolated from Urban Sewage in Argentina.</title>
        <authorList>
            <person name="Ghiglione B."/>
            <person name="Haim M.S."/>
            <person name="Dropa M."/>
        </authorList>
    </citation>
    <scope>NUCLEOTIDE SEQUENCE</scope>
    <source>
        <strain evidence="5">WW-19C</strain>
    </source>
</reference>
<dbReference type="Proteomes" id="UP000255163">
    <property type="component" value="Unassembled WGS sequence"/>
</dbReference>
<evidence type="ECO:0000313" key="9">
    <source>
        <dbReference type="Proteomes" id="UP000533461"/>
    </source>
</evidence>
<dbReference type="Proteomes" id="UP000533461">
    <property type="component" value="Unassembled WGS sequence"/>
</dbReference>
<reference evidence="3 9" key="4">
    <citation type="submission" date="2020-06" db="EMBL/GenBank/DDBJ databases">
        <title>REHAB project genomes.</title>
        <authorList>
            <person name="Shaw L.P."/>
        </authorList>
    </citation>
    <scope>NUCLEOTIDE SEQUENCE [LARGE SCALE GENOMIC DNA]</scope>
    <source>
        <strain evidence="3 9">RHBSTW-00074</strain>
    </source>
</reference>
<reference evidence="7" key="2">
    <citation type="submission" date="2013-09" db="EMBL/GenBank/DDBJ databases">
        <title>The Genome Sequence of Enterobacter cloacae BWH 31.</title>
        <authorList>
            <consortium name="The Broad Institute Genomics Platform"/>
            <consortium name="The Broad Institute Genome Sequencing Center for Infectious Disease"/>
            <person name="Murphy C."/>
            <person name="Cosimi L."/>
            <person name="Cerqueira G."/>
            <person name="Feldgarden M."/>
            <person name="Hung D."/>
            <person name="Onderdonk A.B."/>
            <person name="Ferraro M.J."/>
            <person name="Hooper D."/>
            <person name="Dekker J."/>
            <person name="O'Brien T."/>
            <person name="Huang S."/>
            <person name="Quan V."/>
            <person name="Ernst C."/>
            <person name="Delaney M."/>
            <person name="DuBois A."/>
            <person name="Young S.K."/>
            <person name="Zeng Q."/>
            <person name="Gargeya S."/>
            <person name="Fitzgerald M."/>
            <person name="Abouelleil A."/>
            <person name="Alvarado L."/>
            <person name="Berlin A.M."/>
            <person name="Chapman S.B."/>
            <person name="Gainer-Dewar J."/>
            <person name="Goldberg J."/>
            <person name="Gnerre S."/>
            <person name="Griggs A."/>
            <person name="Gujja S."/>
            <person name="Hansen M."/>
            <person name="Howarth C."/>
            <person name="Imamovic A."/>
            <person name="Ireland A."/>
            <person name="Larimer J."/>
            <person name="McCowan C."/>
            <person name="Murphy C."/>
            <person name="Pearson M."/>
            <person name="Poon T.W."/>
            <person name="Priest M."/>
            <person name="Roberts A."/>
            <person name="Saif S."/>
            <person name="Shea T."/>
            <person name="Sykes S."/>
            <person name="Wortman J."/>
            <person name="Nusbaum C."/>
            <person name="Birren B."/>
        </authorList>
    </citation>
    <scope>NUCLEOTIDE SEQUENCE [LARGE SCALE GENOMIC DNA]</scope>
    <source>
        <strain evidence="7">BWH 31</strain>
    </source>
</reference>
<evidence type="ECO:0000313" key="2">
    <source>
        <dbReference type="EMBL" id="ESM31239.1"/>
    </source>
</evidence>
<dbReference type="EMBL" id="AYIP01000011">
    <property type="protein sequence ID" value="ESM31239.1"/>
    <property type="molecule type" value="Genomic_DNA"/>
</dbReference>
<evidence type="ECO:0000313" key="4">
    <source>
        <dbReference type="EMBL" id="MBJ6598098.1"/>
    </source>
</evidence>
<evidence type="ECO:0000313" key="3">
    <source>
        <dbReference type="EMBL" id="MBA8077889.1"/>
    </source>
</evidence>
<dbReference type="AlphaFoldDB" id="A0A0A0ZGS5"/>
<accession>A0A0A0ZGS5</accession>